<name>A0ABQ5RU05_9CHLO</name>
<feature type="domain" description="DUF4346" evidence="2">
    <location>
        <begin position="74"/>
        <end position="152"/>
    </location>
</feature>
<feature type="non-terminal residue" evidence="3">
    <location>
        <position position="1"/>
    </location>
</feature>
<dbReference type="Proteomes" id="UP001165090">
    <property type="component" value="Unassembled WGS sequence"/>
</dbReference>
<sequence>FKTRVTGVIRGMLQPFQPCTFKFGRYCTVASPQCTTKPLLSRMPLRAWAGAVNSAATESLKAIDDELSWRPLQLDPAGYFIIRIDREAREIIADHYSNNINEKGLAVDDETGAIIGCRPGGAVRMPRRTFRGRTAKEISVRILEEPSRVYQQHQQTGVGGSGAQEPQQHQQPHNIAPWISRLEHANYLGREFMRAEQALLTGTDYVQD</sequence>
<dbReference type="InterPro" id="IPR025595">
    <property type="entry name" value="PterinBD-DUF4346"/>
</dbReference>
<proteinExistence type="predicted"/>
<dbReference type="EMBL" id="BSDZ01000009">
    <property type="protein sequence ID" value="GLI61097.1"/>
    <property type="molecule type" value="Genomic_DNA"/>
</dbReference>
<feature type="region of interest" description="Disordered" evidence="1">
    <location>
        <begin position="148"/>
        <end position="175"/>
    </location>
</feature>
<evidence type="ECO:0000256" key="1">
    <source>
        <dbReference type="SAM" id="MobiDB-lite"/>
    </source>
</evidence>
<comment type="caution">
    <text evidence="3">The sequence shown here is derived from an EMBL/GenBank/DDBJ whole genome shotgun (WGS) entry which is preliminary data.</text>
</comment>
<keyword evidence="4" id="KW-1185">Reference proteome</keyword>
<feature type="compositionally biased region" description="Polar residues" evidence="1">
    <location>
        <begin position="164"/>
        <end position="173"/>
    </location>
</feature>
<organism evidence="3 4">
    <name type="scientific">Volvox africanus</name>
    <dbReference type="NCBI Taxonomy" id="51714"/>
    <lineage>
        <taxon>Eukaryota</taxon>
        <taxon>Viridiplantae</taxon>
        <taxon>Chlorophyta</taxon>
        <taxon>core chlorophytes</taxon>
        <taxon>Chlorophyceae</taxon>
        <taxon>CS clade</taxon>
        <taxon>Chlamydomonadales</taxon>
        <taxon>Volvocaceae</taxon>
        <taxon>Volvox</taxon>
    </lineage>
</organism>
<dbReference type="Pfam" id="PF14251">
    <property type="entry name" value="PterinBD-DUF4346"/>
    <property type="match status" value="2"/>
</dbReference>
<reference evidence="3 4" key="1">
    <citation type="journal article" date="2023" name="IScience">
        <title>Expanded male sex-determining region conserved during the evolution of homothallism in the green alga Volvox.</title>
        <authorList>
            <person name="Yamamoto K."/>
            <person name="Matsuzaki R."/>
            <person name="Mahakham W."/>
            <person name="Heman W."/>
            <person name="Sekimoto H."/>
            <person name="Kawachi M."/>
            <person name="Minakuchi Y."/>
            <person name="Toyoda A."/>
            <person name="Nozaki H."/>
        </authorList>
    </citation>
    <scope>NUCLEOTIDE SEQUENCE [LARGE SCALE GENOMIC DNA]</scope>
    <source>
        <strain evidence="3 4">NIES-4468</strain>
    </source>
</reference>
<evidence type="ECO:0000259" key="2">
    <source>
        <dbReference type="Pfam" id="PF14251"/>
    </source>
</evidence>
<protein>
    <recommendedName>
        <fullName evidence="2">DUF4346 domain-containing protein</fullName>
    </recommendedName>
</protein>
<evidence type="ECO:0000313" key="3">
    <source>
        <dbReference type="EMBL" id="GLI61097.1"/>
    </source>
</evidence>
<feature type="domain" description="DUF4346" evidence="2">
    <location>
        <begin position="177"/>
        <end position="208"/>
    </location>
</feature>
<evidence type="ECO:0000313" key="4">
    <source>
        <dbReference type="Proteomes" id="UP001165090"/>
    </source>
</evidence>
<accession>A0ABQ5RU05</accession>
<gene>
    <name evidence="3" type="ORF">VaNZ11_003378</name>
</gene>